<dbReference type="InterPro" id="IPR006121">
    <property type="entry name" value="HMA_dom"/>
</dbReference>
<evidence type="ECO:0000256" key="14">
    <source>
        <dbReference type="ARBA" id="ARBA00023136"/>
    </source>
</evidence>
<keyword evidence="4 15" id="KW-0812">Transmembrane</keyword>
<evidence type="ECO:0000256" key="11">
    <source>
        <dbReference type="ARBA" id="ARBA00022989"/>
    </source>
</evidence>
<dbReference type="OrthoDB" id="432719at2759"/>
<name>A0A286ULM6_9AGAM</name>
<dbReference type="InterPro" id="IPR017969">
    <property type="entry name" value="Heavy-metal-associated_CS"/>
</dbReference>
<feature type="transmembrane region" description="Helical" evidence="15">
    <location>
        <begin position="789"/>
        <end position="817"/>
    </location>
</feature>
<feature type="transmembrane region" description="Helical" evidence="15">
    <location>
        <begin position="431"/>
        <end position="458"/>
    </location>
</feature>
<evidence type="ECO:0000256" key="1">
    <source>
        <dbReference type="ARBA" id="ARBA00004127"/>
    </source>
</evidence>
<evidence type="ECO:0000256" key="15">
    <source>
        <dbReference type="RuleBase" id="RU362081"/>
    </source>
</evidence>
<proteinExistence type="inferred from homology"/>
<keyword evidence="3" id="KW-0813">Transport</keyword>
<dbReference type="PROSITE" id="PS50846">
    <property type="entry name" value="HMA_2"/>
    <property type="match status" value="3"/>
</dbReference>
<dbReference type="Gene3D" id="2.70.150.10">
    <property type="entry name" value="Calcium-transporting ATPase, cytoplasmic transduction domain A"/>
    <property type="match status" value="1"/>
</dbReference>
<feature type="transmembrane region" description="Helical" evidence="15">
    <location>
        <begin position="478"/>
        <end position="495"/>
    </location>
</feature>
<comment type="caution">
    <text evidence="17">The sequence shown here is derived from an EMBL/GenBank/DDBJ whole genome shotgun (WGS) entry which is preliminary data.</text>
</comment>
<dbReference type="CDD" id="cd02094">
    <property type="entry name" value="P-type_ATPase_Cu-like"/>
    <property type="match status" value="1"/>
</dbReference>
<feature type="domain" description="HMA" evidence="16">
    <location>
        <begin position="4"/>
        <end position="70"/>
    </location>
</feature>
<keyword evidence="18" id="KW-1185">Reference proteome</keyword>
<protein>
    <submittedName>
        <fullName evidence="17">Heavy metal translocatin</fullName>
    </submittedName>
</protein>
<dbReference type="CDD" id="cd00371">
    <property type="entry name" value="HMA"/>
    <property type="match status" value="3"/>
</dbReference>
<feature type="transmembrane region" description="Helical" evidence="15">
    <location>
        <begin position="746"/>
        <end position="769"/>
    </location>
</feature>
<dbReference type="SUPFAM" id="SSF81665">
    <property type="entry name" value="Calcium ATPase, transmembrane domain M"/>
    <property type="match status" value="1"/>
</dbReference>
<dbReference type="SUPFAM" id="SSF56784">
    <property type="entry name" value="HAD-like"/>
    <property type="match status" value="1"/>
</dbReference>
<dbReference type="InParanoid" id="A0A286ULM6"/>
<keyword evidence="9" id="KW-0460">Magnesium</keyword>
<feature type="domain" description="HMA" evidence="16">
    <location>
        <begin position="247"/>
        <end position="312"/>
    </location>
</feature>
<dbReference type="InterPro" id="IPR036412">
    <property type="entry name" value="HAD-like_sf"/>
</dbReference>
<keyword evidence="13" id="KW-0406">Ion transport</keyword>
<dbReference type="InterPro" id="IPR018303">
    <property type="entry name" value="ATPase_P-typ_P_site"/>
</dbReference>
<dbReference type="SUPFAM" id="SSF81653">
    <property type="entry name" value="Calcium ATPase, transduction domain A"/>
    <property type="match status" value="1"/>
</dbReference>
<dbReference type="InterPro" id="IPR023298">
    <property type="entry name" value="ATPase_P-typ_TM_dom_sf"/>
</dbReference>
<feature type="transmembrane region" description="Helical" evidence="15">
    <location>
        <begin position="529"/>
        <end position="551"/>
    </location>
</feature>
<dbReference type="SFLD" id="SFLDF00027">
    <property type="entry name" value="p-type_atpase"/>
    <property type="match status" value="1"/>
</dbReference>
<evidence type="ECO:0000256" key="7">
    <source>
        <dbReference type="ARBA" id="ARBA00022741"/>
    </source>
</evidence>
<dbReference type="InterPro" id="IPR059000">
    <property type="entry name" value="ATPase_P-type_domA"/>
</dbReference>
<dbReference type="PRINTS" id="PR00119">
    <property type="entry name" value="CATATPASE"/>
</dbReference>
<keyword evidence="5 15" id="KW-0479">Metal-binding</keyword>
<dbReference type="InterPro" id="IPR023214">
    <property type="entry name" value="HAD_sf"/>
</dbReference>
<dbReference type="PROSITE" id="PS01047">
    <property type="entry name" value="HMA_1"/>
    <property type="match status" value="1"/>
</dbReference>
<dbReference type="NCBIfam" id="TIGR01525">
    <property type="entry name" value="ATPase-IB_hvy"/>
    <property type="match status" value="1"/>
</dbReference>
<dbReference type="GO" id="GO:0055070">
    <property type="term" value="P:copper ion homeostasis"/>
    <property type="evidence" value="ECO:0007669"/>
    <property type="project" value="TreeGrafter"/>
</dbReference>
<dbReference type="PANTHER" id="PTHR43520">
    <property type="entry name" value="ATP7, ISOFORM B"/>
    <property type="match status" value="1"/>
</dbReference>
<evidence type="ECO:0000256" key="9">
    <source>
        <dbReference type="ARBA" id="ARBA00022842"/>
    </source>
</evidence>
<keyword evidence="6" id="KW-0677">Repeat</keyword>
<evidence type="ECO:0000256" key="8">
    <source>
        <dbReference type="ARBA" id="ARBA00022840"/>
    </source>
</evidence>
<accession>A0A286ULM6</accession>
<dbReference type="GO" id="GO:0005524">
    <property type="term" value="F:ATP binding"/>
    <property type="evidence" value="ECO:0007669"/>
    <property type="project" value="UniProtKB-UniRule"/>
</dbReference>
<reference evidence="17 18" key="1">
    <citation type="journal article" date="2017" name="Mol. Ecol.">
        <title>Comparative and population genomic landscape of Phellinus noxius: A hypervariable fungus causing root rot in trees.</title>
        <authorList>
            <person name="Chung C.L."/>
            <person name="Lee T.J."/>
            <person name="Akiba M."/>
            <person name="Lee H.H."/>
            <person name="Kuo T.H."/>
            <person name="Liu D."/>
            <person name="Ke H.M."/>
            <person name="Yokoi T."/>
            <person name="Roa M.B."/>
            <person name="Lu M.J."/>
            <person name="Chang Y.Y."/>
            <person name="Ann P.J."/>
            <person name="Tsai J.N."/>
            <person name="Chen C.Y."/>
            <person name="Tzean S.S."/>
            <person name="Ota Y."/>
            <person name="Hattori T."/>
            <person name="Sahashi N."/>
            <person name="Liou R.F."/>
            <person name="Kikuchi T."/>
            <person name="Tsai I.J."/>
        </authorList>
    </citation>
    <scope>NUCLEOTIDE SEQUENCE [LARGE SCALE GENOMIC DNA]</scope>
    <source>
        <strain evidence="17 18">FFPRI411160</strain>
    </source>
</reference>
<dbReference type="PROSITE" id="PS00154">
    <property type="entry name" value="ATPASE_E1_E2"/>
    <property type="match status" value="1"/>
</dbReference>
<dbReference type="EMBL" id="NBII01000003">
    <property type="protein sequence ID" value="PAV20480.1"/>
    <property type="molecule type" value="Genomic_DNA"/>
</dbReference>
<dbReference type="FunFam" id="3.30.70.100:FF:000001">
    <property type="entry name" value="ATPase copper transporting beta"/>
    <property type="match status" value="1"/>
</dbReference>
<evidence type="ECO:0000313" key="17">
    <source>
        <dbReference type="EMBL" id="PAV20480.1"/>
    </source>
</evidence>
<evidence type="ECO:0000256" key="2">
    <source>
        <dbReference type="ARBA" id="ARBA00006024"/>
    </source>
</evidence>
<dbReference type="InterPro" id="IPR006122">
    <property type="entry name" value="HMA_Cu_ion-bd"/>
</dbReference>
<dbReference type="GO" id="GO:0043682">
    <property type="term" value="F:P-type divalent copper transporter activity"/>
    <property type="evidence" value="ECO:0007669"/>
    <property type="project" value="TreeGrafter"/>
</dbReference>
<dbReference type="SFLD" id="SFLDS00003">
    <property type="entry name" value="Haloacid_Dehalogenase"/>
    <property type="match status" value="1"/>
</dbReference>
<feature type="domain" description="HMA" evidence="16">
    <location>
        <begin position="157"/>
        <end position="222"/>
    </location>
</feature>
<evidence type="ECO:0000259" key="16">
    <source>
        <dbReference type="PROSITE" id="PS50846"/>
    </source>
</evidence>
<feature type="transmembrane region" description="Helical" evidence="15">
    <location>
        <begin position="1142"/>
        <end position="1164"/>
    </location>
</feature>
<evidence type="ECO:0000313" key="18">
    <source>
        <dbReference type="Proteomes" id="UP000217199"/>
    </source>
</evidence>
<dbReference type="NCBIfam" id="TIGR00003">
    <property type="entry name" value="copper ion binding protein"/>
    <property type="match status" value="2"/>
</dbReference>
<evidence type="ECO:0000256" key="5">
    <source>
        <dbReference type="ARBA" id="ARBA00022723"/>
    </source>
</evidence>
<dbReference type="InterPro" id="IPR044492">
    <property type="entry name" value="P_typ_ATPase_HD_dom"/>
</dbReference>
<dbReference type="GO" id="GO:0016020">
    <property type="term" value="C:membrane"/>
    <property type="evidence" value="ECO:0007669"/>
    <property type="project" value="UniProtKB-SubCell"/>
</dbReference>
<keyword evidence="10" id="KW-1278">Translocase</keyword>
<sequence length="1202" mass="129614">MAIVNSTILIANLHCSSCVNTIRETLLSLNPPPLSLNTSIVSQTVTVEHPAELTEDAIKAALDEAGFDLVSTPEVQSYQLRRSSLILPDILSKKRRKHAEQCLLCREEAIPTHNQLPELKLKGSSVATSYIESLDLEKADKPVGDGANGESTGEMHYTATFSVGGMTCASCVGTVTRAASEIPGVSNVAVSLIGKSASANIEDESLARAIVEAVEDGGYECEIISCEPIHNTKVPVTKPTRREQGPYRATFSVGGMTCASCVSTIRSVLQEIKGVSDISINLVGNSAAVVLDNKGLVENVVEAIEDGGYEAKLFSIESASAEQDDEGKVAGPRTISLKVDGMFCRHCPTNIMQALSKLGDKIKIEEPLKSHNDPKSVIKLSYTPSPPDFTIRNIIQTIAMVKSPPFEVSIVKPPSLEERARIMHAQEQRILLYRLISAIVLAIPTFIIGIVYMTLVPAANEIRMWFMHPIWAGNASRAQWALFILATPAMFYSAAHFHRRSIKEIYVLWRRGSKTPLLRRFVRFGSMNLLVSLGVTIAYFASIVLLALATVQSPSADSEGDEATYFDTVVFLSMFLLAGRYLEAYSKGRTADAVTALGNLRPSETLLLVPATPFELEKSDSNNTDLEKGLHEDSETIGKGMRVQKVNVDLLEIGDIVRVPHGATPPMDGIIVSKEGSQFDESSLTGESRAIKKDAGDQVFVGTINRGKMVEVKIEKLGGETMLDQIVKVVREGQTKRAPIEKFADVITGFFVPIITLLAISTWIIWLALGLSGALPESYLDAPIGGWPVWALEFAIAVFVVACPCGIGLAAPTALLVGSGLAAKFGILVRGGGEAFQEAAQLDIVVFDKTGTLTKGGDPKVTDTDIDTTCTPLNRDSILSIAHSLESASSHPLAQAVRDYCESQENVTLFATTAGAIEEKGGRGVKAEFLSPKCNAIIGNEKWVEEHDSSFSISQETLLTRWKSEGKSVIAVAIQVPSEIYRVVAVFAVSDELREESSAVIHALQAHGLGTWMISGDNPITAKAVAKTVGIPETNVIAGVLPHEKAEKVKWLQLVGKKRELPKWKQTLGMKPLNERCVVAMVGDGINDAPALSAADVGVAVGSGSDVAISSASFILIKSDLRSLLTLTDLSRKVFNRVKFNFVWAIMYNAVALPIAAGVIYPAGHARLDPVWASLAMALSSVSVVLSSLLLRFYREPRTRMN</sequence>
<evidence type="ECO:0000256" key="4">
    <source>
        <dbReference type="ARBA" id="ARBA00022692"/>
    </source>
</evidence>
<dbReference type="SUPFAM" id="SSF55008">
    <property type="entry name" value="HMA, heavy metal-associated domain"/>
    <property type="match status" value="3"/>
</dbReference>
<comment type="similarity">
    <text evidence="2 15">Belongs to the cation transport ATPase (P-type) (TC 3.A.3) family. Type IB subfamily.</text>
</comment>
<dbReference type="InterPro" id="IPR001757">
    <property type="entry name" value="P_typ_ATPase"/>
</dbReference>
<dbReference type="GO" id="GO:0016887">
    <property type="term" value="F:ATP hydrolysis activity"/>
    <property type="evidence" value="ECO:0007669"/>
    <property type="project" value="InterPro"/>
</dbReference>
<evidence type="ECO:0000256" key="10">
    <source>
        <dbReference type="ARBA" id="ARBA00022967"/>
    </source>
</evidence>
<dbReference type="Gene3D" id="3.40.50.1000">
    <property type="entry name" value="HAD superfamily/HAD-like"/>
    <property type="match status" value="1"/>
</dbReference>
<keyword evidence="8 15" id="KW-0067">ATP-binding</keyword>
<evidence type="ECO:0000256" key="6">
    <source>
        <dbReference type="ARBA" id="ARBA00022737"/>
    </source>
</evidence>
<feature type="transmembrane region" description="Helical" evidence="15">
    <location>
        <begin position="1170"/>
        <end position="1194"/>
    </location>
</feature>
<dbReference type="PANTHER" id="PTHR43520:SF32">
    <property type="entry name" value="COPPER RESISTANCE P-TYPE ATPASE (EUROFUNG)"/>
    <property type="match status" value="1"/>
</dbReference>
<keyword evidence="11 15" id="KW-1133">Transmembrane helix</keyword>
<keyword evidence="12" id="KW-0186">Copper</keyword>
<dbReference type="SFLD" id="SFLDG00002">
    <property type="entry name" value="C1.7:_P-type_atpase_like"/>
    <property type="match status" value="1"/>
</dbReference>
<organism evidence="17 18">
    <name type="scientific">Pyrrhoderma noxium</name>
    <dbReference type="NCBI Taxonomy" id="2282107"/>
    <lineage>
        <taxon>Eukaryota</taxon>
        <taxon>Fungi</taxon>
        <taxon>Dikarya</taxon>
        <taxon>Basidiomycota</taxon>
        <taxon>Agaricomycotina</taxon>
        <taxon>Agaricomycetes</taxon>
        <taxon>Hymenochaetales</taxon>
        <taxon>Hymenochaetaceae</taxon>
        <taxon>Pyrrhoderma</taxon>
    </lineage>
</organism>
<dbReference type="GO" id="GO:0005507">
    <property type="term" value="F:copper ion binding"/>
    <property type="evidence" value="ECO:0007669"/>
    <property type="project" value="InterPro"/>
</dbReference>
<comment type="subcellular location">
    <subcellularLocation>
        <location evidence="1">Endomembrane system</location>
        <topology evidence="1">Multi-pass membrane protein</topology>
    </subcellularLocation>
    <subcellularLocation>
        <location evidence="15">Membrane</location>
    </subcellularLocation>
</comment>
<dbReference type="Gene3D" id="3.30.70.100">
    <property type="match status" value="3"/>
</dbReference>
<evidence type="ECO:0000256" key="13">
    <source>
        <dbReference type="ARBA" id="ARBA00023065"/>
    </source>
</evidence>
<dbReference type="InterPro" id="IPR023299">
    <property type="entry name" value="ATPase_P-typ_cyto_dom_N"/>
</dbReference>
<evidence type="ECO:0000256" key="3">
    <source>
        <dbReference type="ARBA" id="ARBA00022448"/>
    </source>
</evidence>
<dbReference type="Pfam" id="PF00702">
    <property type="entry name" value="Hydrolase"/>
    <property type="match status" value="1"/>
</dbReference>
<dbReference type="InterPro" id="IPR027256">
    <property type="entry name" value="P-typ_ATPase_IB"/>
</dbReference>
<dbReference type="NCBIfam" id="TIGR01494">
    <property type="entry name" value="ATPase_P-type"/>
    <property type="match status" value="2"/>
</dbReference>
<dbReference type="Gene3D" id="3.40.1110.10">
    <property type="entry name" value="Calcium-transporting ATPase, cytoplasmic domain N"/>
    <property type="match status" value="1"/>
</dbReference>
<dbReference type="Proteomes" id="UP000217199">
    <property type="component" value="Unassembled WGS sequence"/>
</dbReference>
<dbReference type="FunFam" id="2.70.150.10:FF:000068">
    <property type="entry name" value="Copper resistance-associated P-type ATPase"/>
    <property type="match status" value="1"/>
</dbReference>
<keyword evidence="14 15" id="KW-0472">Membrane</keyword>
<dbReference type="Pfam" id="PF00403">
    <property type="entry name" value="HMA"/>
    <property type="match status" value="3"/>
</dbReference>
<gene>
    <name evidence="17" type="ORF">PNOK_0310700</name>
</gene>
<dbReference type="InterPro" id="IPR008250">
    <property type="entry name" value="ATPase_P-typ_transduc_dom_A_sf"/>
</dbReference>
<evidence type="ECO:0000256" key="12">
    <source>
        <dbReference type="ARBA" id="ARBA00023008"/>
    </source>
</evidence>
<dbReference type="AlphaFoldDB" id="A0A286ULM6"/>
<keyword evidence="7 15" id="KW-0547">Nucleotide-binding</keyword>
<dbReference type="InterPro" id="IPR036163">
    <property type="entry name" value="HMA_dom_sf"/>
</dbReference>
<dbReference type="STRING" id="2282107.A0A286ULM6"/>
<feature type="transmembrane region" description="Helical" evidence="15">
    <location>
        <begin position="563"/>
        <end position="582"/>
    </location>
</feature>
<dbReference type="Pfam" id="PF00122">
    <property type="entry name" value="E1-E2_ATPase"/>
    <property type="match status" value="1"/>
</dbReference>